<dbReference type="AlphaFoldDB" id="A0A645IM44"/>
<dbReference type="Gene3D" id="3.90.1150.10">
    <property type="entry name" value="Aspartate Aminotransferase, domain 1"/>
    <property type="match status" value="1"/>
</dbReference>
<reference evidence="1" key="1">
    <citation type="submission" date="2019-08" db="EMBL/GenBank/DDBJ databases">
        <authorList>
            <person name="Kucharzyk K."/>
            <person name="Murdoch R.W."/>
            <person name="Higgins S."/>
            <person name="Loffler F."/>
        </authorList>
    </citation>
    <scope>NUCLEOTIDE SEQUENCE</scope>
</reference>
<dbReference type="SUPFAM" id="SSF53383">
    <property type="entry name" value="PLP-dependent transferases"/>
    <property type="match status" value="1"/>
</dbReference>
<dbReference type="InterPro" id="IPR015424">
    <property type="entry name" value="PyrdxlP-dep_Trfase"/>
</dbReference>
<dbReference type="InterPro" id="IPR015422">
    <property type="entry name" value="PyrdxlP-dep_Trfase_small"/>
</dbReference>
<protein>
    <submittedName>
        <fullName evidence="1">Uncharacterized protein</fullName>
    </submittedName>
</protein>
<comment type="caution">
    <text evidence="1">The sequence shown here is derived from an EMBL/GenBank/DDBJ whole genome shotgun (WGS) entry which is preliminary data.</text>
</comment>
<accession>A0A645IM44</accession>
<sequence length="75" mass="8739">MKDRQTREPLAEFGKSSPVMNEVKKYLLDHGVYLYTHWHTILILPPLIISEEQLREGFAVIDQALEIADRAVLQY</sequence>
<evidence type="ECO:0000313" key="1">
    <source>
        <dbReference type="EMBL" id="MPN51912.1"/>
    </source>
</evidence>
<organism evidence="1">
    <name type="scientific">bioreactor metagenome</name>
    <dbReference type="NCBI Taxonomy" id="1076179"/>
    <lineage>
        <taxon>unclassified sequences</taxon>
        <taxon>metagenomes</taxon>
        <taxon>ecological metagenomes</taxon>
    </lineage>
</organism>
<gene>
    <name evidence="1" type="ORF">SDC9_199563</name>
</gene>
<proteinExistence type="predicted"/>
<name>A0A645IM44_9ZZZZ</name>
<dbReference type="EMBL" id="VSSQ01117491">
    <property type="protein sequence ID" value="MPN51912.1"/>
    <property type="molecule type" value="Genomic_DNA"/>
</dbReference>